<keyword evidence="7 14" id="KW-0255">Endonuclease</keyword>
<dbReference type="GO" id="GO:0008270">
    <property type="term" value="F:zinc ion binding"/>
    <property type="evidence" value="ECO:0007669"/>
    <property type="project" value="UniProtKB-KW"/>
</dbReference>
<sequence>MEQLKGTRKRLSLFSKEAKTILTEAASSYSLLTSDQSPDQLGDLSVKEIEKEEVEEEATNSVQCSSCHVTFSDREEQVLHYQLDWHRHNLKRKLKGLAPPLSQDDFEHLSGDLSSISGSDDTSSESEEQEGDTPIATVATSGSPLLTFTVTGREDLKETCAIYKTILINKKDETVSSSEVMENLVRLATEPQIWIVLMKSGGHFAGAIFKNSVVLEHKTFHRYTVRAKRGTVQSSRDSHQGGHKPRSAGASLRRYNEAALEQEIESLLLSWKEHFKMASAIFTRAPRHIKNPFSSTSKNSPILPGDQRVKSIPFATRRPTLHQVKLVHQTLSTLYCGLSPPPITTSTKNTGTKNTGTKITGTKNACVKETHVAHSKCVAESSGITCTNEVVTNEEVIGDGEDEEIDQNEDLLLKTKKRRRRKKVEKKVELVDPLVERLHTLCHGNDMESLVTMLRDNNVHSLTDVSSTSETHSPDTQSTSDPLLDINATISDSTCLHVASSLGLIDILTVLMEHGADPTIKDGNGKTPYEIAMDRQTRDAFRRFMNQWPQAHDYNSAQIPCPLTGEMEAVRRGKKAEKRRQQKKAQKDKKKAESLSKEMKATEESQANAAVNLSEREKRALAAEKRMAALADIDLTKYGKCDWCSSTLCGVVPFERLQHKYCSIDCVREHRTFLSEQKLEK</sequence>
<dbReference type="EnsemblMetazoa" id="XM_019993674.1">
    <property type="protein sequence ID" value="XP_019849233.1"/>
    <property type="gene ID" value="LOC100638760"/>
</dbReference>
<evidence type="ECO:0000313" key="17">
    <source>
        <dbReference type="EnsemblMetazoa" id="Aqu2.1.38520_001"/>
    </source>
</evidence>
<keyword evidence="5" id="KW-0479">Metal-binding</keyword>
<comment type="domain">
    <text evidence="14">The VLRF1 domain mediates binding to the 60S ribosomal subunit.</text>
</comment>
<evidence type="ECO:0000256" key="6">
    <source>
        <dbReference type="ARBA" id="ARBA00022737"/>
    </source>
</evidence>
<feature type="region of interest" description="Disordered" evidence="15">
    <location>
        <begin position="569"/>
        <end position="610"/>
    </location>
</feature>
<dbReference type="OMA" id="GPHIFMC"/>
<organism evidence="17">
    <name type="scientific">Amphimedon queenslandica</name>
    <name type="common">Sponge</name>
    <dbReference type="NCBI Taxonomy" id="400682"/>
    <lineage>
        <taxon>Eukaryota</taxon>
        <taxon>Metazoa</taxon>
        <taxon>Porifera</taxon>
        <taxon>Demospongiae</taxon>
        <taxon>Heteroscleromorpha</taxon>
        <taxon>Haplosclerida</taxon>
        <taxon>Niphatidae</taxon>
        <taxon>Amphimedon</taxon>
    </lineage>
</organism>
<dbReference type="InParanoid" id="A0A1X7VDY9"/>
<evidence type="ECO:0000256" key="13">
    <source>
        <dbReference type="PROSITE-ProRule" id="PRU00023"/>
    </source>
</evidence>
<name>A0A1X7VDY9_AMPQE</name>
<keyword evidence="4 14" id="KW-0540">Nuclease</keyword>
<evidence type="ECO:0000259" key="16">
    <source>
        <dbReference type="PROSITE" id="PS52044"/>
    </source>
</evidence>
<dbReference type="PROSITE" id="PS50088">
    <property type="entry name" value="ANK_REPEAT"/>
    <property type="match status" value="1"/>
</dbReference>
<keyword evidence="9 14" id="KW-0378">Hydrolase</keyword>
<feature type="repeat" description="ANK" evidence="13">
    <location>
        <begin position="491"/>
        <end position="523"/>
    </location>
</feature>
<dbReference type="Pfam" id="PF18716">
    <property type="entry name" value="VATC"/>
    <property type="match status" value="1"/>
</dbReference>
<dbReference type="InterPro" id="IPR013087">
    <property type="entry name" value="Znf_C2H2_type"/>
</dbReference>
<evidence type="ECO:0000256" key="14">
    <source>
        <dbReference type="PROSITE-ProRule" id="PRU01389"/>
    </source>
</evidence>
<protein>
    <recommendedName>
        <fullName evidence="16">VLRF1 domain-containing protein</fullName>
    </recommendedName>
</protein>
<dbReference type="PANTHER" id="PTHR16036">
    <property type="entry name" value="ANKYRIN REPEAT AND ZINC FINGER DOMAIN-CONTAINING PROTEIN 1"/>
    <property type="match status" value="1"/>
</dbReference>
<accession>A0A1X7VDY9</accession>
<dbReference type="GO" id="GO:0005737">
    <property type="term" value="C:cytoplasm"/>
    <property type="evidence" value="ECO:0007669"/>
    <property type="project" value="UniProtKB-SubCell"/>
</dbReference>
<dbReference type="PROSITE" id="PS50297">
    <property type="entry name" value="ANK_REP_REGION"/>
    <property type="match status" value="1"/>
</dbReference>
<evidence type="ECO:0000256" key="3">
    <source>
        <dbReference type="ARBA" id="ARBA00022490"/>
    </source>
</evidence>
<dbReference type="Pfam" id="PF13857">
    <property type="entry name" value="Ank_5"/>
    <property type="match status" value="1"/>
</dbReference>
<keyword evidence="6" id="KW-0677">Repeat</keyword>
<keyword evidence="18" id="KW-1185">Reference proteome</keyword>
<comment type="subcellular location">
    <subcellularLocation>
        <location evidence="1">Cytoplasm</location>
    </subcellularLocation>
</comment>
<evidence type="ECO:0000256" key="9">
    <source>
        <dbReference type="ARBA" id="ARBA00022801"/>
    </source>
</evidence>
<feature type="compositionally biased region" description="Acidic residues" evidence="15">
    <location>
        <begin position="122"/>
        <end position="131"/>
    </location>
</feature>
<dbReference type="InterPro" id="IPR041175">
    <property type="entry name" value="VLRF1/Vms1"/>
</dbReference>
<keyword evidence="12" id="KW-0175">Coiled coil</keyword>
<dbReference type="STRING" id="400682.A0A1X7VDY9"/>
<keyword evidence="8" id="KW-0863">Zinc-finger</keyword>
<dbReference type="eggNOG" id="KOG2505">
    <property type="taxonomic scope" value="Eukaryota"/>
</dbReference>
<evidence type="ECO:0000256" key="10">
    <source>
        <dbReference type="ARBA" id="ARBA00022833"/>
    </source>
</evidence>
<feature type="compositionally biased region" description="Low complexity" evidence="15">
    <location>
        <begin position="111"/>
        <end position="121"/>
    </location>
</feature>
<dbReference type="InterPro" id="IPR036770">
    <property type="entry name" value="Ankyrin_rpt-contain_sf"/>
</dbReference>
<dbReference type="GO" id="GO:0036503">
    <property type="term" value="P:ERAD pathway"/>
    <property type="evidence" value="ECO:0007669"/>
    <property type="project" value="TreeGrafter"/>
</dbReference>
<dbReference type="KEGG" id="aqu:100638760"/>
<feature type="compositionally biased region" description="Basic and acidic residues" evidence="15">
    <location>
        <begin position="590"/>
        <end position="603"/>
    </location>
</feature>
<gene>
    <name evidence="17" type="primary">100638760</name>
</gene>
<dbReference type="InterPro" id="IPR047139">
    <property type="entry name" value="ANKZ1/VMS1"/>
</dbReference>
<dbReference type="Pfam" id="PF18826">
    <property type="entry name" value="bVLRF1"/>
    <property type="match status" value="1"/>
</dbReference>
<evidence type="ECO:0000256" key="1">
    <source>
        <dbReference type="ARBA" id="ARBA00004496"/>
    </source>
</evidence>
<evidence type="ECO:0000256" key="4">
    <source>
        <dbReference type="ARBA" id="ARBA00022722"/>
    </source>
</evidence>
<evidence type="ECO:0000256" key="2">
    <source>
        <dbReference type="ARBA" id="ARBA00009262"/>
    </source>
</evidence>
<feature type="region of interest" description="Disordered" evidence="15">
    <location>
        <begin position="227"/>
        <end position="251"/>
    </location>
</feature>
<evidence type="ECO:0000256" key="8">
    <source>
        <dbReference type="ARBA" id="ARBA00022771"/>
    </source>
</evidence>
<reference evidence="17" key="2">
    <citation type="submission" date="2017-05" db="UniProtKB">
        <authorList>
            <consortium name="EnsemblMetazoa"/>
        </authorList>
    </citation>
    <scope>IDENTIFICATION</scope>
</reference>
<comment type="similarity">
    <text evidence="2 14">Belongs to the ANKZF1/VMS1 family.</text>
</comment>
<proteinExistence type="inferred from homology"/>
<evidence type="ECO:0000256" key="11">
    <source>
        <dbReference type="ARBA" id="ARBA00023043"/>
    </source>
</evidence>
<dbReference type="InterPro" id="IPR002110">
    <property type="entry name" value="Ankyrin_rpt"/>
</dbReference>
<feature type="region of interest" description="Disordered" evidence="15">
    <location>
        <begin position="108"/>
        <end position="139"/>
    </location>
</feature>
<dbReference type="EnsemblMetazoa" id="Aqu2.1.38520_001">
    <property type="protein sequence ID" value="Aqu2.1.38520_001"/>
    <property type="gene ID" value="Aqu2.1.38520"/>
</dbReference>
<dbReference type="GO" id="GO:0016787">
    <property type="term" value="F:hydrolase activity"/>
    <property type="evidence" value="ECO:0007669"/>
    <property type="project" value="UniProtKB-KW"/>
</dbReference>
<reference evidence="18" key="1">
    <citation type="journal article" date="2010" name="Nature">
        <title>The Amphimedon queenslandica genome and the evolution of animal complexity.</title>
        <authorList>
            <person name="Srivastava M."/>
            <person name="Simakov O."/>
            <person name="Chapman J."/>
            <person name="Fahey B."/>
            <person name="Gauthier M.E."/>
            <person name="Mitros T."/>
            <person name="Richards G.S."/>
            <person name="Conaco C."/>
            <person name="Dacre M."/>
            <person name="Hellsten U."/>
            <person name="Larroux C."/>
            <person name="Putnam N.H."/>
            <person name="Stanke M."/>
            <person name="Adamska M."/>
            <person name="Darling A."/>
            <person name="Degnan S.M."/>
            <person name="Oakley T.H."/>
            <person name="Plachetzki D.C."/>
            <person name="Zhai Y."/>
            <person name="Adamski M."/>
            <person name="Calcino A."/>
            <person name="Cummins S.F."/>
            <person name="Goodstein D.M."/>
            <person name="Harris C."/>
            <person name="Jackson D.J."/>
            <person name="Leys S.P."/>
            <person name="Shu S."/>
            <person name="Woodcroft B.J."/>
            <person name="Vervoort M."/>
            <person name="Kosik K.S."/>
            <person name="Manning G."/>
            <person name="Degnan B.M."/>
            <person name="Rokhsar D.S."/>
        </authorList>
    </citation>
    <scope>NUCLEOTIDE SEQUENCE [LARGE SCALE GENOMIC DNA]</scope>
</reference>
<keyword evidence="11 13" id="KW-0040">ANK repeat</keyword>
<evidence type="ECO:0000313" key="18">
    <source>
        <dbReference type="Proteomes" id="UP000007879"/>
    </source>
</evidence>
<dbReference type="Gene3D" id="1.25.40.20">
    <property type="entry name" value="Ankyrin repeat-containing domain"/>
    <property type="match status" value="1"/>
</dbReference>
<dbReference type="Proteomes" id="UP000007879">
    <property type="component" value="Unassembled WGS sequence"/>
</dbReference>
<keyword evidence="3 14" id="KW-0963">Cytoplasm</keyword>
<dbReference type="GO" id="GO:0004519">
    <property type="term" value="F:endonuclease activity"/>
    <property type="evidence" value="ECO:0007669"/>
    <property type="project" value="UniProtKB-KW"/>
</dbReference>
<feature type="active site" evidence="14">
    <location>
        <position position="233"/>
    </location>
</feature>
<evidence type="ECO:0000256" key="12">
    <source>
        <dbReference type="ARBA" id="ARBA00023054"/>
    </source>
</evidence>
<evidence type="ECO:0000256" key="5">
    <source>
        <dbReference type="ARBA" id="ARBA00022723"/>
    </source>
</evidence>
<evidence type="ECO:0000256" key="7">
    <source>
        <dbReference type="ARBA" id="ARBA00022759"/>
    </source>
</evidence>
<dbReference type="PROSITE" id="PS52044">
    <property type="entry name" value="VLRF1"/>
    <property type="match status" value="1"/>
</dbReference>
<feature type="compositionally biased region" description="Basic residues" evidence="15">
    <location>
        <begin position="572"/>
        <end position="589"/>
    </location>
</feature>
<dbReference type="OrthoDB" id="429841at2759"/>
<feature type="domain" description="VLRF1" evidence="16">
    <location>
        <begin position="190"/>
        <end position="334"/>
    </location>
</feature>
<dbReference type="PROSITE" id="PS00028">
    <property type="entry name" value="ZINC_FINGER_C2H2_1"/>
    <property type="match status" value="1"/>
</dbReference>
<dbReference type="AlphaFoldDB" id="A0A1X7VDY9"/>
<keyword evidence="10" id="KW-0862">Zinc</keyword>
<dbReference type="InterPro" id="IPR041540">
    <property type="entry name" value="VATC"/>
</dbReference>
<dbReference type="SUPFAM" id="SSF48403">
    <property type="entry name" value="Ankyrin repeat"/>
    <property type="match status" value="1"/>
</dbReference>
<evidence type="ECO:0000256" key="15">
    <source>
        <dbReference type="SAM" id="MobiDB-lite"/>
    </source>
</evidence>
<dbReference type="PANTHER" id="PTHR16036:SF2">
    <property type="entry name" value="TRNA ENDONUCLEASE ANKZF1"/>
    <property type="match status" value="1"/>
</dbReference>